<evidence type="ECO:0000256" key="1">
    <source>
        <dbReference type="SAM" id="Phobius"/>
    </source>
</evidence>
<evidence type="ECO:0000313" key="2">
    <source>
        <dbReference type="EMBL" id="MPC08381.1"/>
    </source>
</evidence>
<dbReference type="EMBL" id="VSRR010000027">
    <property type="protein sequence ID" value="MPC08381.1"/>
    <property type="molecule type" value="Genomic_DNA"/>
</dbReference>
<dbReference type="Proteomes" id="UP000324222">
    <property type="component" value="Unassembled WGS sequence"/>
</dbReference>
<keyword evidence="1" id="KW-0812">Transmembrane</keyword>
<keyword evidence="3" id="KW-1185">Reference proteome</keyword>
<comment type="caution">
    <text evidence="2">The sequence shown here is derived from an EMBL/GenBank/DDBJ whole genome shotgun (WGS) entry which is preliminary data.</text>
</comment>
<evidence type="ECO:0000313" key="3">
    <source>
        <dbReference type="Proteomes" id="UP000324222"/>
    </source>
</evidence>
<dbReference type="AlphaFoldDB" id="A0A5B7CI27"/>
<accession>A0A5B7CI27</accession>
<proteinExistence type="predicted"/>
<name>A0A5B7CI27_PORTR</name>
<protein>
    <submittedName>
        <fullName evidence="2">Uncharacterized protein</fullName>
    </submittedName>
</protein>
<gene>
    <name evidence="2" type="ORF">E2C01_000968</name>
</gene>
<keyword evidence="1" id="KW-1133">Transmembrane helix</keyword>
<organism evidence="2 3">
    <name type="scientific">Portunus trituberculatus</name>
    <name type="common">Swimming crab</name>
    <name type="synonym">Neptunus trituberculatus</name>
    <dbReference type="NCBI Taxonomy" id="210409"/>
    <lineage>
        <taxon>Eukaryota</taxon>
        <taxon>Metazoa</taxon>
        <taxon>Ecdysozoa</taxon>
        <taxon>Arthropoda</taxon>
        <taxon>Crustacea</taxon>
        <taxon>Multicrustacea</taxon>
        <taxon>Malacostraca</taxon>
        <taxon>Eumalacostraca</taxon>
        <taxon>Eucarida</taxon>
        <taxon>Decapoda</taxon>
        <taxon>Pleocyemata</taxon>
        <taxon>Brachyura</taxon>
        <taxon>Eubrachyura</taxon>
        <taxon>Portunoidea</taxon>
        <taxon>Portunidae</taxon>
        <taxon>Portuninae</taxon>
        <taxon>Portunus</taxon>
    </lineage>
</organism>
<feature type="transmembrane region" description="Helical" evidence="1">
    <location>
        <begin position="26"/>
        <end position="47"/>
    </location>
</feature>
<keyword evidence="1" id="KW-0472">Membrane</keyword>
<reference evidence="2 3" key="1">
    <citation type="submission" date="2019-05" db="EMBL/GenBank/DDBJ databases">
        <title>Another draft genome of Portunus trituberculatus and its Hox gene families provides insights of decapod evolution.</title>
        <authorList>
            <person name="Jeong J.-H."/>
            <person name="Song I."/>
            <person name="Kim S."/>
            <person name="Choi T."/>
            <person name="Kim D."/>
            <person name="Ryu S."/>
            <person name="Kim W."/>
        </authorList>
    </citation>
    <scope>NUCLEOTIDE SEQUENCE [LARGE SCALE GENOMIC DNA]</scope>
    <source>
        <tissue evidence="2">Muscle</tissue>
    </source>
</reference>
<sequence length="72" mass="7647">MIPVGLAVDCKGPGGHGVVSETPWAAIFRFLISSAFSLFCSALSFMVPQHINLPVGCKHSGEGKERQLSCTQ</sequence>